<dbReference type="EMBL" id="ML976992">
    <property type="protein sequence ID" value="KAF1956435.1"/>
    <property type="molecule type" value="Genomic_DNA"/>
</dbReference>
<dbReference type="PANTHER" id="PTHR37015">
    <property type="entry name" value="REVERSE TRANSCRIPTASE DOMAIN-CONTAINING PROTEIN"/>
    <property type="match status" value="1"/>
</dbReference>
<evidence type="ECO:0000313" key="3">
    <source>
        <dbReference type="Proteomes" id="UP000800035"/>
    </source>
</evidence>
<organism evidence="2 3">
    <name type="scientific">Byssothecium circinans</name>
    <dbReference type="NCBI Taxonomy" id="147558"/>
    <lineage>
        <taxon>Eukaryota</taxon>
        <taxon>Fungi</taxon>
        <taxon>Dikarya</taxon>
        <taxon>Ascomycota</taxon>
        <taxon>Pezizomycotina</taxon>
        <taxon>Dothideomycetes</taxon>
        <taxon>Pleosporomycetidae</taxon>
        <taxon>Pleosporales</taxon>
        <taxon>Massarineae</taxon>
        <taxon>Massarinaceae</taxon>
        <taxon>Byssothecium</taxon>
    </lineage>
</organism>
<gene>
    <name evidence="2" type="ORF">CC80DRAFT_563311</name>
</gene>
<feature type="region of interest" description="Disordered" evidence="1">
    <location>
        <begin position="391"/>
        <end position="465"/>
    </location>
</feature>
<reference evidence="2" key="1">
    <citation type="journal article" date="2020" name="Stud. Mycol.">
        <title>101 Dothideomycetes genomes: a test case for predicting lifestyles and emergence of pathogens.</title>
        <authorList>
            <person name="Haridas S."/>
            <person name="Albert R."/>
            <person name="Binder M."/>
            <person name="Bloem J."/>
            <person name="Labutti K."/>
            <person name="Salamov A."/>
            <person name="Andreopoulos B."/>
            <person name="Baker S."/>
            <person name="Barry K."/>
            <person name="Bills G."/>
            <person name="Bluhm B."/>
            <person name="Cannon C."/>
            <person name="Castanera R."/>
            <person name="Culley D."/>
            <person name="Daum C."/>
            <person name="Ezra D."/>
            <person name="Gonzalez J."/>
            <person name="Henrissat B."/>
            <person name="Kuo A."/>
            <person name="Liang C."/>
            <person name="Lipzen A."/>
            <person name="Lutzoni F."/>
            <person name="Magnuson J."/>
            <person name="Mondo S."/>
            <person name="Nolan M."/>
            <person name="Ohm R."/>
            <person name="Pangilinan J."/>
            <person name="Park H.-J."/>
            <person name="Ramirez L."/>
            <person name="Alfaro M."/>
            <person name="Sun H."/>
            <person name="Tritt A."/>
            <person name="Yoshinaga Y."/>
            <person name="Zwiers L.-H."/>
            <person name="Turgeon B."/>
            <person name="Goodwin S."/>
            <person name="Spatafora J."/>
            <person name="Crous P."/>
            <person name="Grigoriev I."/>
        </authorList>
    </citation>
    <scope>NUCLEOTIDE SEQUENCE</scope>
    <source>
        <strain evidence="2">CBS 675.92</strain>
    </source>
</reference>
<dbReference type="Proteomes" id="UP000800035">
    <property type="component" value="Unassembled WGS sequence"/>
</dbReference>
<protein>
    <recommendedName>
        <fullName evidence="4">Reverse transcriptase domain-containing protein</fullName>
    </recommendedName>
</protein>
<keyword evidence="3" id="KW-1185">Reference proteome</keyword>
<proteinExistence type="predicted"/>
<dbReference type="AlphaFoldDB" id="A0A6A5TUW9"/>
<dbReference type="OrthoDB" id="74545at2759"/>
<evidence type="ECO:0000256" key="1">
    <source>
        <dbReference type="SAM" id="MobiDB-lite"/>
    </source>
</evidence>
<feature type="compositionally biased region" description="Basic and acidic residues" evidence="1">
    <location>
        <begin position="417"/>
        <end position="426"/>
    </location>
</feature>
<feature type="compositionally biased region" description="Basic and acidic residues" evidence="1">
    <location>
        <begin position="442"/>
        <end position="463"/>
    </location>
</feature>
<accession>A0A6A5TUW9</accession>
<dbReference type="PANTHER" id="PTHR37015:SF2">
    <property type="entry name" value="REVERSE TRANSCRIPTASE DOMAIN-CONTAINING PROTEIN"/>
    <property type="match status" value="1"/>
</dbReference>
<evidence type="ECO:0008006" key="4">
    <source>
        <dbReference type="Google" id="ProtNLM"/>
    </source>
</evidence>
<name>A0A6A5TUW9_9PLEO</name>
<sequence>MASLGGSGVYAETLYKISTSKFMELSKQRVIFEFDHYRRLLDLASAETDPLKRLSLLADGAKACFGVQTASSGNGTRGDPKFGSAANSPLESDLMNLDRFLEQARYDPSVSPNILHHWEESIRKCLSVQLAKYHYAELYNRLIIEWLASEKSGPADGDMEMTESSKEFPDAKKMEVRTEWEKTTFDWPLIDTQRLEAYLQRLFITDNKYAANSIRRLRSDVRKFEASLDRPHQFTIRSLAWVIEGLQASSVLSNEKREALTGFLKNDVILAEIANVLNLRIKSLGQWTWALSQWTGRPRPTGTADILQAIFLHYVGVKWSVFFKKALVDFHFEASTSKSADIPGIHRKRRQYYLDPSHDGTVDASGGLQSTRAKLYVRDYLANQLLDSDAQRNQVQEGEEEVEFTDYSAERPRKRARQETPKRDPRMSQLPQPAILNGEQPRPYHVDDPEESHRDTHKTRDPMQAKQNRLSMLSTEIIINTHLHGELTCFQSVFESWNPLLPHETITTVLDFFGVSFRWLYFFQTFLGPPLKFNDDPASEPRLRRRGTPGSHTLGDVFGEVVLACLDFAVNQATDGGLLHRVYDDICFWSKDYEKCTKAWASVLEFSAVMGVKINESKSGSGDIRWGFLYLDPSTGRFEIDEDMVTDHIEKLRKQLKGTNSVIAWIQAWNTYTTFISSNFGKAANCFGRQHVDKMLATYRHIEESIFDGGNVVQFLKQMIAERFDVKDISDGFLYFPVELGGLALKSPYVGLLQIRQSVKAKPNDMMKDYLKVEREDYEYAAKKFDRADPSKRDFQPEHPYNFFSYREFIRYREEFSPAGEADLVRVYRTLLKQPVAKSIAVNDQLRLAIVKLKGQVNPQGIIGEWNCMDPYWQWIVQMYGPEMLSKFGGLKVVDQEVLPLGMVSLLRQNQVKVAGLE</sequence>
<evidence type="ECO:0000313" key="2">
    <source>
        <dbReference type="EMBL" id="KAF1956435.1"/>
    </source>
</evidence>